<dbReference type="InterPro" id="IPR010730">
    <property type="entry name" value="HET"/>
</dbReference>
<dbReference type="AlphaFoldDB" id="A0AAN6PAI3"/>
<reference evidence="3" key="1">
    <citation type="journal article" date="2023" name="Mol. Phylogenet. Evol.">
        <title>Genome-scale phylogeny and comparative genomics of the fungal order Sordariales.</title>
        <authorList>
            <person name="Hensen N."/>
            <person name="Bonometti L."/>
            <person name="Westerberg I."/>
            <person name="Brannstrom I.O."/>
            <person name="Guillou S."/>
            <person name="Cros-Aarteil S."/>
            <person name="Calhoun S."/>
            <person name="Haridas S."/>
            <person name="Kuo A."/>
            <person name="Mondo S."/>
            <person name="Pangilinan J."/>
            <person name="Riley R."/>
            <person name="LaButti K."/>
            <person name="Andreopoulos B."/>
            <person name="Lipzen A."/>
            <person name="Chen C."/>
            <person name="Yan M."/>
            <person name="Daum C."/>
            <person name="Ng V."/>
            <person name="Clum A."/>
            <person name="Steindorff A."/>
            <person name="Ohm R.A."/>
            <person name="Martin F."/>
            <person name="Silar P."/>
            <person name="Natvig D.O."/>
            <person name="Lalanne C."/>
            <person name="Gautier V."/>
            <person name="Ament-Velasquez S.L."/>
            <person name="Kruys A."/>
            <person name="Hutchinson M.I."/>
            <person name="Powell A.J."/>
            <person name="Barry K."/>
            <person name="Miller A.N."/>
            <person name="Grigoriev I.V."/>
            <person name="Debuchy R."/>
            <person name="Gladieux P."/>
            <person name="Hiltunen Thoren M."/>
            <person name="Johannesson H."/>
        </authorList>
    </citation>
    <scope>NUCLEOTIDE SEQUENCE [LARGE SCALE GENOMIC DNA]</scope>
    <source>
        <strain evidence="3">CBS 284.82</strain>
    </source>
</reference>
<keyword evidence="3" id="KW-1185">Reference proteome</keyword>
<dbReference type="PANTHER" id="PTHR33112:SF16">
    <property type="entry name" value="HETEROKARYON INCOMPATIBILITY DOMAIN-CONTAINING PROTEIN"/>
    <property type="match status" value="1"/>
</dbReference>
<gene>
    <name evidence="2" type="ORF">C8A01DRAFT_39758</name>
</gene>
<dbReference type="PANTHER" id="PTHR33112">
    <property type="entry name" value="DOMAIN PROTEIN, PUTATIVE-RELATED"/>
    <property type="match status" value="1"/>
</dbReference>
<accession>A0AAN6PAI3</accession>
<proteinExistence type="predicted"/>
<protein>
    <recommendedName>
        <fullName evidence="1">Heterokaryon incompatibility domain-containing protein</fullName>
    </recommendedName>
</protein>
<sequence>MSFAVNFKRVEPVPGRKDAALLQLAVTQDDPDFARQCRYMTLLCAQSNQISGVNNEVNEFDIAGPRSFSPRHYCPRCNNLSTKHVPPGATAVVMGFLHDFEASVLAGCKICLLILAAVSPYRGPGRLKAYVRPGAALNIIVKSEDKNARYDLFTEFGFRYIWIDSLCIVQDDESDWQKEAARMAATYANAELVVSATSSSDGSCGLFKDRKPPQILASADTETSSTIYEHARPPWKMRLRNPAGEEAVTFLVRDTARHAQWDPFDEVARSAGAFNPLLSRAWAFQERLLATRIVHFADHELVWECRESLRCECTHLDRRCGLPMMEREKENIKLELARALARPIAQASPLEAFRLWARIVEAYTERGLTFEKDRLLALSGVADQLVRHGLQNYSAGVFLENIPHSLLWHVEEPGTYHQAQIAPTWSWASVAKPAQRPPRVKFDWLSDRLAASSVETMYTYRLAGPENDNGVGLGLIAPFLTCTLQMRKVDHTPLDSYAFMHYDLQGSGFVYSVCCGGRSTPFSPDILLHQGPGKLEPGQQVHVLLLGHRASKAKPDCALVLRRLRVGELPEYTGVVNVPDVLKGGDVFIRIGLIRGLDKDRSDFLDGARREFVVVF</sequence>
<feature type="domain" description="Heterokaryon incompatibility" evidence="1">
    <location>
        <begin position="155"/>
        <end position="286"/>
    </location>
</feature>
<dbReference type="EMBL" id="MU854510">
    <property type="protein sequence ID" value="KAK4033787.1"/>
    <property type="molecule type" value="Genomic_DNA"/>
</dbReference>
<name>A0AAN6PAI3_9PEZI</name>
<evidence type="ECO:0000313" key="2">
    <source>
        <dbReference type="EMBL" id="KAK4033787.1"/>
    </source>
</evidence>
<organism evidence="2 3">
    <name type="scientific">Parachaetomium inaequale</name>
    <dbReference type="NCBI Taxonomy" id="2588326"/>
    <lineage>
        <taxon>Eukaryota</taxon>
        <taxon>Fungi</taxon>
        <taxon>Dikarya</taxon>
        <taxon>Ascomycota</taxon>
        <taxon>Pezizomycotina</taxon>
        <taxon>Sordariomycetes</taxon>
        <taxon>Sordariomycetidae</taxon>
        <taxon>Sordariales</taxon>
        <taxon>Chaetomiaceae</taxon>
        <taxon>Parachaetomium</taxon>
    </lineage>
</organism>
<dbReference type="Pfam" id="PF06985">
    <property type="entry name" value="HET"/>
    <property type="match status" value="1"/>
</dbReference>
<dbReference type="Proteomes" id="UP001303115">
    <property type="component" value="Unassembled WGS sequence"/>
</dbReference>
<comment type="caution">
    <text evidence="2">The sequence shown here is derived from an EMBL/GenBank/DDBJ whole genome shotgun (WGS) entry which is preliminary data.</text>
</comment>
<evidence type="ECO:0000313" key="3">
    <source>
        <dbReference type="Proteomes" id="UP001303115"/>
    </source>
</evidence>
<evidence type="ECO:0000259" key="1">
    <source>
        <dbReference type="Pfam" id="PF06985"/>
    </source>
</evidence>